<dbReference type="RefSeq" id="WP_083111326.1">
    <property type="nucleotide sequence ID" value="NZ_JACKTS010000014.1"/>
</dbReference>
<dbReference type="GO" id="GO:0006707">
    <property type="term" value="P:cholesterol catabolic process"/>
    <property type="evidence" value="ECO:0007669"/>
    <property type="project" value="TreeGrafter"/>
</dbReference>
<proteinExistence type="inferred from homology"/>
<evidence type="ECO:0000256" key="8">
    <source>
        <dbReference type="RuleBase" id="RU000461"/>
    </source>
</evidence>
<keyword evidence="5 8" id="KW-0560">Oxidoreductase</keyword>
<reference evidence="9 10" key="1">
    <citation type="submission" date="2017-02" db="EMBL/GenBank/DDBJ databases">
        <title>The new phylogeny of genus Mycobacterium.</title>
        <authorList>
            <person name="Tortoli E."/>
            <person name="Trovato A."/>
            <person name="Cirillo D.M."/>
        </authorList>
    </citation>
    <scope>NUCLEOTIDE SEQUENCE [LARGE SCALE GENOMIC DNA]</scope>
    <source>
        <strain evidence="9 10">DSM 45057</strain>
    </source>
</reference>
<dbReference type="SUPFAM" id="SSF48264">
    <property type="entry name" value="Cytochrome P450"/>
    <property type="match status" value="1"/>
</dbReference>
<evidence type="ECO:0000313" key="9">
    <source>
        <dbReference type="EMBL" id="ORA25831.1"/>
    </source>
</evidence>
<accession>A0A1X0A6Y0</accession>
<dbReference type="Pfam" id="PF00067">
    <property type="entry name" value="p450"/>
    <property type="match status" value="1"/>
</dbReference>
<gene>
    <name evidence="9" type="ORF">BST12_01980</name>
</gene>
<evidence type="ECO:0000256" key="3">
    <source>
        <dbReference type="ARBA" id="ARBA00022617"/>
    </source>
</evidence>
<dbReference type="GO" id="GO:0036199">
    <property type="term" value="F:cholest-4-en-3-one 26-monooxygenase activity"/>
    <property type="evidence" value="ECO:0007669"/>
    <property type="project" value="TreeGrafter"/>
</dbReference>
<dbReference type="PANTHER" id="PTHR46696">
    <property type="entry name" value="P450, PUTATIVE (EUROFUNG)-RELATED"/>
    <property type="match status" value="1"/>
</dbReference>
<keyword evidence="7 8" id="KW-0503">Monooxygenase</keyword>
<sequence length="405" mass="44098">MVTVLADAGIFFGSESLQDPYPLYERMRAAGPVHQIGNSGFYAVCAWDAVIDAINRPEDFSSNLTSTMTYTAEGTVKPFEMDRLGGPTQVLATADDPAHALHRKLLVRHLAAKRIRAIEQFTSDTAHRLWAEGLRDGRIEWMGAMANRLPMMVVAELIGVGGADIERLVRWGYAATQLLEGLVSDEQLAAAGVAVMELFGYINEQFDRAAADPLDNLLGELAAACAMDEVDPLTAQSMMVILFAAGGESTASLLGSAAWILATHPEIQQQVRDDPCLLGAFIEETLRYEPPFRGHYRHVLTDTTLGGVELAAGSRLLLLWGAANRDPAQFHAPNEFRLDRDAARGHLSFGRGAHFCVGAALARLEARVALKLLLDRTSTIQAVDLGAWLPSILVRRLERLELAIS</sequence>
<comment type="caution">
    <text evidence="9">The sequence shown here is derived from an EMBL/GenBank/DDBJ whole genome shotgun (WGS) entry which is preliminary data.</text>
</comment>
<keyword evidence="6 8" id="KW-0408">Iron</keyword>
<dbReference type="EMBL" id="MVHE01000002">
    <property type="protein sequence ID" value="ORA25831.1"/>
    <property type="molecule type" value="Genomic_DNA"/>
</dbReference>
<evidence type="ECO:0000256" key="5">
    <source>
        <dbReference type="ARBA" id="ARBA00023002"/>
    </source>
</evidence>
<dbReference type="InterPro" id="IPR017972">
    <property type="entry name" value="Cyt_P450_CS"/>
</dbReference>
<dbReference type="PANTHER" id="PTHR46696:SF4">
    <property type="entry name" value="BIOTIN BIOSYNTHESIS CYTOCHROME P450"/>
    <property type="match status" value="1"/>
</dbReference>
<comment type="similarity">
    <text evidence="2 8">Belongs to the cytochrome P450 family.</text>
</comment>
<evidence type="ECO:0000313" key="10">
    <source>
        <dbReference type="Proteomes" id="UP000192284"/>
    </source>
</evidence>
<dbReference type="PROSITE" id="PS00086">
    <property type="entry name" value="CYTOCHROME_P450"/>
    <property type="match status" value="1"/>
</dbReference>
<dbReference type="PRINTS" id="PR00385">
    <property type="entry name" value="P450"/>
</dbReference>
<dbReference type="PRINTS" id="PR00359">
    <property type="entry name" value="BP450"/>
</dbReference>
<dbReference type="InterPro" id="IPR036396">
    <property type="entry name" value="Cyt_P450_sf"/>
</dbReference>
<keyword evidence="4 8" id="KW-0479">Metal-binding</keyword>
<dbReference type="InterPro" id="IPR001128">
    <property type="entry name" value="Cyt_P450"/>
</dbReference>
<dbReference type="GO" id="GO:0008395">
    <property type="term" value="F:steroid hydroxylase activity"/>
    <property type="evidence" value="ECO:0007669"/>
    <property type="project" value="TreeGrafter"/>
</dbReference>
<dbReference type="AlphaFoldDB" id="A0A1X0A6Y0"/>
<keyword evidence="10" id="KW-1185">Reference proteome</keyword>
<evidence type="ECO:0000256" key="6">
    <source>
        <dbReference type="ARBA" id="ARBA00023004"/>
    </source>
</evidence>
<evidence type="ECO:0000256" key="1">
    <source>
        <dbReference type="ARBA" id="ARBA00001971"/>
    </source>
</evidence>
<name>A0A1X0A6Y0_MYCAN</name>
<dbReference type="InterPro" id="IPR002397">
    <property type="entry name" value="Cyt_P450_B"/>
</dbReference>
<evidence type="ECO:0000256" key="4">
    <source>
        <dbReference type="ARBA" id="ARBA00022723"/>
    </source>
</evidence>
<dbReference type="GO" id="GO:0005506">
    <property type="term" value="F:iron ion binding"/>
    <property type="evidence" value="ECO:0007669"/>
    <property type="project" value="InterPro"/>
</dbReference>
<keyword evidence="3 8" id="KW-0349">Heme</keyword>
<comment type="cofactor">
    <cofactor evidence="1">
        <name>heme</name>
        <dbReference type="ChEBI" id="CHEBI:30413"/>
    </cofactor>
</comment>
<protein>
    <submittedName>
        <fullName evidence="9">Cytochrome</fullName>
    </submittedName>
</protein>
<evidence type="ECO:0000256" key="7">
    <source>
        <dbReference type="ARBA" id="ARBA00023033"/>
    </source>
</evidence>
<dbReference type="GO" id="GO:0020037">
    <property type="term" value="F:heme binding"/>
    <property type="evidence" value="ECO:0007669"/>
    <property type="project" value="InterPro"/>
</dbReference>
<organism evidence="9 10">
    <name type="scientific">Mycobacterium angelicum</name>
    <dbReference type="NCBI Taxonomy" id="470074"/>
    <lineage>
        <taxon>Bacteria</taxon>
        <taxon>Bacillati</taxon>
        <taxon>Actinomycetota</taxon>
        <taxon>Actinomycetes</taxon>
        <taxon>Mycobacteriales</taxon>
        <taxon>Mycobacteriaceae</taxon>
        <taxon>Mycobacterium</taxon>
    </lineage>
</organism>
<evidence type="ECO:0000256" key="2">
    <source>
        <dbReference type="ARBA" id="ARBA00010617"/>
    </source>
</evidence>
<dbReference type="Gene3D" id="1.10.630.10">
    <property type="entry name" value="Cytochrome P450"/>
    <property type="match status" value="1"/>
</dbReference>
<dbReference type="Proteomes" id="UP000192284">
    <property type="component" value="Unassembled WGS sequence"/>
</dbReference>